<evidence type="ECO:0000313" key="3">
    <source>
        <dbReference type="Proteomes" id="UP000053424"/>
    </source>
</evidence>
<evidence type="ECO:0000256" key="1">
    <source>
        <dbReference type="SAM" id="MobiDB-lite"/>
    </source>
</evidence>
<feature type="region of interest" description="Disordered" evidence="1">
    <location>
        <begin position="1"/>
        <end position="27"/>
    </location>
</feature>
<feature type="region of interest" description="Disordered" evidence="1">
    <location>
        <begin position="85"/>
        <end position="129"/>
    </location>
</feature>
<proteinExistence type="predicted"/>
<dbReference type="OrthoDB" id="3012858at2759"/>
<dbReference type="AlphaFoldDB" id="A0A0C3BY11"/>
<gene>
    <name evidence="2" type="ORF">M413DRAFT_445468</name>
</gene>
<dbReference type="EMBL" id="KN831780">
    <property type="protein sequence ID" value="KIM41470.1"/>
    <property type="molecule type" value="Genomic_DNA"/>
</dbReference>
<reference evidence="2 3" key="1">
    <citation type="submission" date="2014-04" db="EMBL/GenBank/DDBJ databases">
        <authorList>
            <consortium name="DOE Joint Genome Institute"/>
            <person name="Kuo A."/>
            <person name="Gay G."/>
            <person name="Dore J."/>
            <person name="Kohler A."/>
            <person name="Nagy L.G."/>
            <person name="Floudas D."/>
            <person name="Copeland A."/>
            <person name="Barry K.W."/>
            <person name="Cichocki N."/>
            <person name="Veneault-Fourrey C."/>
            <person name="LaButti K."/>
            <person name="Lindquist E.A."/>
            <person name="Lipzen A."/>
            <person name="Lundell T."/>
            <person name="Morin E."/>
            <person name="Murat C."/>
            <person name="Sun H."/>
            <person name="Tunlid A."/>
            <person name="Henrissat B."/>
            <person name="Grigoriev I.V."/>
            <person name="Hibbett D.S."/>
            <person name="Martin F."/>
            <person name="Nordberg H.P."/>
            <person name="Cantor M.N."/>
            <person name="Hua S.X."/>
        </authorList>
    </citation>
    <scope>NUCLEOTIDE SEQUENCE [LARGE SCALE GENOMIC DNA]</scope>
    <source>
        <strain evidence="3">h7</strain>
    </source>
</reference>
<reference evidence="3" key="2">
    <citation type="submission" date="2015-01" db="EMBL/GenBank/DDBJ databases">
        <title>Evolutionary Origins and Diversification of the Mycorrhizal Mutualists.</title>
        <authorList>
            <consortium name="DOE Joint Genome Institute"/>
            <consortium name="Mycorrhizal Genomics Consortium"/>
            <person name="Kohler A."/>
            <person name="Kuo A."/>
            <person name="Nagy L.G."/>
            <person name="Floudas D."/>
            <person name="Copeland A."/>
            <person name="Barry K.W."/>
            <person name="Cichocki N."/>
            <person name="Veneault-Fourrey C."/>
            <person name="LaButti K."/>
            <person name="Lindquist E.A."/>
            <person name="Lipzen A."/>
            <person name="Lundell T."/>
            <person name="Morin E."/>
            <person name="Murat C."/>
            <person name="Riley R."/>
            <person name="Ohm R."/>
            <person name="Sun H."/>
            <person name="Tunlid A."/>
            <person name="Henrissat B."/>
            <person name="Grigoriev I.V."/>
            <person name="Hibbett D.S."/>
            <person name="Martin F."/>
        </authorList>
    </citation>
    <scope>NUCLEOTIDE SEQUENCE [LARGE SCALE GENOMIC DNA]</scope>
    <source>
        <strain evidence="3">h7</strain>
    </source>
</reference>
<sequence>MASSQSVFTPKEQREIEELEQAKKNPKLSKIEQQIAEAKLQDIRASKASPPHVHKHRFTGALEEEGPETNMFRNDEAFERFEMGGEKHHEKGSKVRNQAEGDYLSVKHNHKTKGTTKEKADEILHLPEA</sequence>
<evidence type="ECO:0000313" key="2">
    <source>
        <dbReference type="EMBL" id="KIM41470.1"/>
    </source>
</evidence>
<organism evidence="2 3">
    <name type="scientific">Hebeloma cylindrosporum</name>
    <dbReference type="NCBI Taxonomy" id="76867"/>
    <lineage>
        <taxon>Eukaryota</taxon>
        <taxon>Fungi</taxon>
        <taxon>Dikarya</taxon>
        <taxon>Basidiomycota</taxon>
        <taxon>Agaricomycotina</taxon>
        <taxon>Agaricomycetes</taxon>
        <taxon>Agaricomycetidae</taxon>
        <taxon>Agaricales</taxon>
        <taxon>Agaricineae</taxon>
        <taxon>Hymenogastraceae</taxon>
        <taxon>Hebeloma</taxon>
    </lineage>
</organism>
<feature type="compositionally biased region" description="Basic and acidic residues" evidence="1">
    <location>
        <begin position="85"/>
        <end position="99"/>
    </location>
</feature>
<accession>A0A0C3BY11</accession>
<feature type="compositionally biased region" description="Basic and acidic residues" evidence="1">
    <location>
        <begin position="11"/>
        <end position="23"/>
    </location>
</feature>
<keyword evidence="3" id="KW-1185">Reference proteome</keyword>
<dbReference type="Proteomes" id="UP000053424">
    <property type="component" value="Unassembled WGS sequence"/>
</dbReference>
<protein>
    <submittedName>
        <fullName evidence="2">Uncharacterized protein</fullName>
    </submittedName>
</protein>
<name>A0A0C3BY11_HEBCY</name>
<feature type="compositionally biased region" description="Basic and acidic residues" evidence="1">
    <location>
        <begin position="115"/>
        <end position="129"/>
    </location>
</feature>
<dbReference type="HOGENOM" id="CLU_1949063_0_0_1"/>
<feature type="region of interest" description="Disordered" evidence="1">
    <location>
        <begin position="43"/>
        <end position="70"/>
    </location>
</feature>